<evidence type="ECO:0000313" key="4">
    <source>
        <dbReference type="Proteomes" id="UP001314205"/>
    </source>
</evidence>
<evidence type="ECO:0000259" key="2">
    <source>
        <dbReference type="Pfam" id="PF13843"/>
    </source>
</evidence>
<dbReference type="Proteomes" id="UP001314205">
    <property type="component" value="Unassembled WGS sequence"/>
</dbReference>
<reference evidence="3 4" key="1">
    <citation type="submission" date="2023-11" db="EMBL/GenBank/DDBJ databases">
        <authorList>
            <person name="Hedman E."/>
            <person name="Englund M."/>
            <person name="Stromberg M."/>
            <person name="Nyberg Akerstrom W."/>
            <person name="Nylinder S."/>
            <person name="Jareborg N."/>
            <person name="Kallberg Y."/>
            <person name="Kronander E."/>
        </authorList>
    </citation>
    <scope>NUCLEOTIDE SEQUENCE [LARGE SCALE GENOMIC DNA]</scope>
</reference>
<dbReference type="EMBL" id="CAVLGL010000013">
    <property type="protein sequence ID" value="CAK1580443.1"/>
    <property type="molecule type" value="Genomic_DNA"/>
</dbReference>
<feature type="domain" description="PiggyBac transposable element-derived protein" evidence="2">
    <location>
        <begin position="126"/>
        <end position="199"/>
    </location>
</feature>
<comment type="caution">
    <text evidence="3">The sequence shown here is derived from an EMBL/GenBank/DDBJ whole genome shotgun (WGS) entry which is preliminary data.</text>
</comment>
<dbReference type="AlphaFoldDB" id="A0AAV1KCV8"/>
<proteinExistence type="predicted"/>
<keyword evidence="4" id="KW-1185">Reference proteome</keyword>
<evidence type="ECO:0000256" key="1">
    <source>
        <dbReference type="SAM" id="MobiDB-lite"/>
    </source>
</evidence>
<protein>
    <recommendedName>
        <fullName evidence="2">PiggyBac transposable element-derived protein domain-containing protein</fullName>
    </recommendedName>
</protein>
<accession>A0AAV1KCV8</accession>
<feature type="region of interest" description="Disordered" evidence="1">
    <location>
        <begin position="1"/>
        <end position="69"/>
    </location>
</feature>
<organism evidence="3 4">
    <name type="scientific">Parnassius mnemosyne</name>
    <name type="common">clouded apollo</name>
    <dbReference type="NCBI Taxonomy" id="213953"/>
    <lineage>
        <taxon>Eukaryota</taxon>
        <taxon>Metazoa</taxon>
        <taxon>Ecdysozoa</taxon>
        <taxon>Arthropoda</taxon>
        <taxon>Hexapoda</taxon>
        <taxon>Insecta</taxon>
        <taxon>Pterygota</taxon>
        <taxon>Neoptera</taxon>
        <taxon>Endopterygota</taxon>
        <taxon>Lepidoptera</taxon>
        <taxon>Glossata</taxon>
        <taxon>Ditrysia</taxon>
        <taxon>Papilionoidea</taxon>
        <taxon>Papilionidae</taxon>
        <taxon>Parnassiinae</taxon>
        <taxon>Parnassini</taxon>
        <taxon>Parnassius</taxon>
        <taxon>Driopa</taxon>
    </lineage>
</organism>
<dbReference type="Pfam" id="PF13843">
    <property type="entry name" value="DDE_Tnp_1_7"/>
    <property type="match status" value="1"/>
</dbReference>
<name>A0AAV1KCV8_9NEOP</name>
<gene>
    <name evidence="3" type="ORF">PARMNEM_LOCUS2241</name>
</gene>
<feature type="compositionally biased region" description="Low complexity" evidence="1">
    <location>
        <begin position="51"/>
        <end position="66"/>
    </location>
</feature>
<sequence length="203" mass="23180">MVADVHVGTDESEEEGSMSSDEEIFVSRRSRKRRFVIDSDDNTSDAGQLGSESMQHQQEPQEPESSFVIRSNKNHLYGKSGYKWSTRPRNPRARTSSRNVIYVVPGSAGVAKEITDPRELFIYIILYLQEKYINSHTFINEVKALLGLLIQSAAIKSNHLPTRTLFDHKRSAITFKACMSADRFDFLLRCLRFDDKTTRTEGL</sequence>
<feature type="compositionally biased region" description="Acidic residues" evidence="1">
    <location>
        <begin position="10"/>
        <end position="24"/>
    </location>
</feature>
<evidence type="ECO:0000313" key="3">
    <source>
        <dbReference type="EMBL" id="CAK1580443.1"/>
    </source>
</evidence>
<dbReference type="InterPro" id="IPR029526">
    <property type="entry name" value="PGBD"/>
</dbReference>